<keyword evidence="1" id="KW-0472">Membrane</keyword>
<feature type="domain" description="HTH merR-type" evidence="2">
    <location>
        <begin position="3"/>
        <end position="64"/>
    </location>
</feature>
<dbReference type="RefSeq" id="WP_146153357.1">
    <property type="nucleotide sequence ID" value="NZ_CP099623.1"/>
</dbReference>
<gene>
    <name evidence="3" type="ORF">ParKJ_09405</name>
</gene>
<keyword evidence="1" id="KW-0812">Transmembrane</keyword>
<evidence type="ECO:0000256" key="1">
    <source>
        <dbReference type="SAM" id="Phobius"/>
    </source>
</evidence>
<dbReference type="EMBL" id="JANSLM010000003">
    <property type="protein sequence ID" value="MDT8837631.1"/>
    <property type="molecule type" value="Genomic_DNA"/>
</dbReference>
<dbReference type="InterPro" id="IPR000551">
    <property type="entry name" value="MerR-type_HTH_dom"/>
</dbReference>
<evidence type="ECO:0000313" key="3">
    <source>
        <dbReference type="EMBL" id="MDT8837631.1"/>
    </source>
</evidence>
<evidence type="ECO:0000313" key="4">
    <source>
        <dbReference type="Proteomes" id="UP001246473"/>
    </source>
</evidence>
<accession>A0AAP5Q507</accession>
<protein>
    <submittedName>
        <fullName evidence="3">Helix-turn-helix domain-containing protein</fullName>
    </submittedName>
</protein>
<keyword evidence="1" id="KW-1133">Transmembrane helix</keyword>
<name>A0AAP5Q507_9BURK</name>
<dbReference type="Proteomes" id="UP001246473">
    <property type="component" value="Unassembled WGS sequence"/>
</dbReference>
<dbReference type="AlphaFoldDB" id="A0AAP5Q507"/>
<dbReference type="Pfam" id="PF13411">
    <property type="entry name" value="MerR_1"/>
    <property type="match status" value="1"/>
</dbReference>
<feature type="transmembrane region" description="Helical" evidence="1">
    <location>
        <begin position="49"/>
        <end position="72"/>
    </location>
</feature>
<proteinExistence type="predicted"/>
<comment type="caution">
    <text evidence="3">The sequence shown here is derived from an EMBL/GenBank/DDBJ whole genome shotgun (WGS) entry which is preliminary data.</text>
</comment>
<organism evidence="3 4">
    <name type="scientific">Paraburkholderia fungorum</name>
    <dbReference type="NCBI Taxonomy" id="134537"/>
    <lineage>
        <taxon>Bacteria</taxon>
        <taxon>Pseudomonadati</taxon>
        <taxon>Pseudomonadota</taxon>
        <taxon>Betaproteobacteria</taxon>
        <taxon>Burkholderiales</taxon>
        <taxon>Burkholderiaceae</taxon>
        <taxon>Paraburkholderia</taxon>
    </lineage>
</organism>
<reference evidence="3" key="1">
    <citation type="submission" date="2022-08" db="EMBL/GenBank/DDBJ databases">
        <authorList>
            <person name="Kim S.-J."/>
        </authorList>
    </citation>
    <scope>NUCLEOTIDE SEQUENCE</scope>
    <source>
        <strain evidence="3">KJ</strain>
    </source>
</reference>
<sequence>MNYTSQQVQLAVGIGQETLRYWRKALPPLAQARGHAACFTFSDLLSLKVVHLLVIQGGIAIGVVAGFADALFETCRATAPHSISTRTSLVIRPADGKVERATSFNSSSADALQILVPLSRCADELLQSLRENGETDPQISLPLPLAPVFAKG</sequence>
<evidence type="ECO:0000259" key="2">
    <source>
        <dbReference type="Pfam" id="PF13411"/>
    </source>
</evidence>